<dbReference type="Pfam" id="PF10544">
    <property type="entry name" value="T5orf172"/>
    <property type="match status" value="1"/>
</dbReference>
<organism evidence="2 3">
    <name type="scientific">Myriangium duriaei CBS 260.36</name>
    <dbReference type="NCBI Taxonomy" id="1168546"/>
    <lineage>
        <taxon>Eukaryota</taxon>
        <taxon>Fungi</taxon>
        <taxon>Dikarya</taxon>
        <taxon>Ascomycota</taxon>
        <taxon>Pezizomycotina</taxon>
        <taxon>Dothideomycetes</taxon>
        <taxon>Dothideomycetidae</taxon>
        <taxon>Myriangiales</taxon>
        <taxon>Myriangiaceae</taxon>
        <taxon>Myriangium</taxon>
    </lineage>
</organism>
<dbReference type="SMART" id="SM00974">
    <property type="entry name" value="T5orf172"/>
    <property type="match status" value="1"/>
</dbReference>
<gene>
    <name evidence="2" type="ORF">K461DRAFT_169036</name>
</gene>
<evidence type="ECO:0000313" key="2">
    <source>
        <dbReference type="EMBL" id="KAF2151201.1"/>
    </source>
</evidence>
<dbReference type="InterPro" id="IPR053006">
    <property type="entry name" value="Meiosis_regulatory"/>
</dbReference>
<dbReference type="PANTHER" id="PTHR28094">
    <property type="entry name" value="MEIOTICALLY UP-REGULATED GENE 113 PROTEIN"/>
    <property type="match status" value="1"/>
</dbReference>
<dbReference type="OrthoDB" id="2417614at2759"/>
<sequence>MGRITTVVDQKLTDSPMGSISDLTTCHGQASSTGRRCKNTCGEWRQEPYLKMEKLFYCHLHLGQAQSAHDLPTISNSKYLSRKTEHKERNILMKSRDVLDKSKEASEGSTRCLNDPYAYHDTGHAEGSHQMIPMPRGPVVKEEATDLTPLSIKSERHAIVQSSRHSDVAFRSAEQGTFENTRAAASLALDDWLNDPSADKFRFLSRMVGSSAKRFEVRQAVPYLPLGFAPPRTLKKICDVLSRGISDKDRPGYIYIYFMNGSDDAPNPKTAHGLLNIDYSDIECLIRQYAFDRDGRRVIRLKIGYSGDVPERMKQWKKCRYSGALLRVYPFVPGLEMHKQGSHGQVMVPNCHRVESLIHAELADERFLVDCSSCRKRHKECFEIDATIGALRSMDEVAQRWIRWAWDTSLQDLFWHERLARTFGPLQ</sequence>
<dbReference type="InterPro" id="IPR018306">
    <property type="entry name" value="Phage_T5_Orf172_DNA-bd"/>
</dbReference>
<reference evidence="2" key="1">
    <citation type="journal article" date="2020" name="Stud. Mycol.">
        <title>101 Dothideomycetes genomes: a test case for predicting lifestyles and emergence of pathogens.</title>
        <authorList>
            <person name="Haridas S."/>
            <person name="Albert R."/>
            <person name="Binder M."/>
            <person name="Bloem J."/>
            <person name="Labutti K."/>
            <person name="Salamov A."/>
            <person name="Andreopoulos B."/>
            <person name="Baker S."/>
            <person name="Barry K."/>
            <person name="Bills G."/>
            <person name="Bluhm B."/>
            <person name="Cannon C."/>
            <person name="Castanera R."/>
            <person name="Culley D."/>
            <person name="Daum C."/>
            <person name="Ezra D."/>
            <person name="Gonzalez J."/>
            <person name="Henrissat B."/>
            <person name="Kuo A."/>
            <person name="Liang C."/>
            <person name="Lipzen A."/>
            <person name="Lutzoni F."/>
            <person name="Magnuson J."/>
            <person name="Mondo S."/>
            <person name="Nolan M."/>
            <person name="Ohm R."/>
            <person name="Pangilinan J."/>
            <person name="Park H.-J."/>
            <person name="Ramirez L."/>
            <person name="Alfaro M."/>
            <person name="Sun H."/>
            <person name="Tritt A."/>
            <person name="Yoshinaga Y."/>
            <person name="Zwiers L.-H."/>
            <person name="Turgeon B."/>
            <person name="Goodwin S."/>
            <person name="Spatafora J."/>
            <person name="Crous P."/>
            <person name="Grigoriev I."/>
        </authorList>
    </citation>
    <scope>NUCLEOTIDE SEQUENCE</scope>
    <source>
        <strain evidence="2">CBS 260.36</strain>
    </source>
</reference>
<evidence type="ECO:0000259" key="1">
    <source>
        <dbReference type="SMART" id="SM00974"/>
    </source>
</evidence>
<accession>A0A9P4IX11</accession>
<dbReference type="AlphaFoldDB" id="A0A9P4IX11"/>
<keyword evidence="3" id="KW-1185">Reference proteome</keyword>
<dbReference type="Proteomes" id="UP000799439">
    <property type="component" value="Unassembled WGS sequence"/>
</dbReference>
<protein>
    <submittedName>
        <fullName evidence="2">DUF1766-domain-containing protein</fullName>
    </submittedName>
</protein>
<name>A0A9P4IX11_9PEZI</name>
<proteinExistence type="predicted"/>
<dbReference type="EMBL" id="ML996088">
    <property type="protein sequence ID" value="KAF2151201.1"/>
    <property type="molecule type" value="Genomic_DNA"/>
</dbReference>
<feature type="domain" description="Bacteriophage T5 Orf172 DNA-binding" evidence="1">
    <location>
        <begin position="295"/>
        <end position="394"/>
    </location>
</feature>
<dbReference type="PANTHER" id="PTHR28094:SF1">
    <property type="entry name" value="MEIOTICALLY UP-REGULATED GENE 113 PROTEIN"/>
    <property type="match status" value="1"/>
</dbReference>
<comment type="caution">
    <text evidence="2">The sequence shown here is derived from an EMBL/GenBank/DDBJ whole genome shotgun (WGS) entry which is preliminary data.</text>
</comment>
<evidence type="ECO:0000313" key="3">
    <source>
        <dbReference type="Proteomes" id="UP000799439"/>
    </source>
</evidence>